<keyword evidence="1" id="KW-0812">Transmembrane</keyword>
<protein>
    <submittedName>
        <fullName evidence="3">DUF2892 domain-containing protein</fullName>
    </submittedName>
</protein>
<dbReference type="Pfam" id="PF11127">
    <property type="entry name" value="YgaP-like_TM"/>
    <property type="match status" value="1"/>
</dbReference>
<evidence type="ECO:0000259" key="2">
    <source>
        <dbReference type="Pfam" id="PF11127"/>
    </source>
</evidence>
<evidence type="ECO:0000313" key="3">
    <source>
        <dbReference type="EMBL" id="EAK8046517.1"/>
    </source>
</evidence>
<feature type="transmembrane region" description="Helical" evidence="1">
    <location>
        <begin position="12"/>
        <end position="36"/>
    </location>
</feature>
<organism evidence="3">
    <name type="scientific">Campylobacter jejuni</name>
    <dbReference type="NCBI Taxonomy" id="197"/>
    <lineage>
        <taxon>Bacteria</taxon>
        <taxon>Pseudomonadati</taxon>
        <taxon>Campylobacterota</taxon>
        <taxon>Epsilonproteobacteria</taxon>
        <taxon>Campylobacterales</taxon>
        <taxon>Campylobacteraceae</taxon>
        <taxon>Campylobacter</taxon>
    </lineage>
</organism>
<dbReference type="AlphaFoldDB" id="A0A5T1D3U4"/>
<dbReference type="EMBL" id="AACJHT010000009">
    <property type="protein sequence ID" value="EAK8046517.1"/>
    <property type="molecule type" value="Genomic_DNA"/>
</dbReference>
<name>A0A5T1D3U4_CAMJU</name>
<keyword evidence="1" id="KW-0472">Membrane</keyword>
<evidence type="ECO:0000256" key="1">
    <source>
        <dbReference type="SAM" id="Phobius"/>
    </source>
</evidence>
<keyword evidence="1" id="KW-1133">Transmembrane helix</keyword>
<sequence>MSNLERSLRIIIALLIFAAGIYYSSFFALAGLIPLLTAIFKVCPIRVLTGKQACPLGVCPIPKKKN</sequence>
<accession>A0A5T1D3U4</accession>
<gene>
    <name evidence="3" type="ORF">E7R33_06175</name>
</gene>
<dbReference type="InterPro" id="IPR021309">
    <property type="entry name" value="YgaP-like_TM"/>
</dbReference>
<proteinExistence type="predicted"/>
<feature type="domain" description="Inner membrane protein YgaP-like transmembrane" evidence="2">
    <location>
        <begin position="1"/>
        <end position="55"/>
    </location>
</feature>
<dbReference type="RefSeq" id="WP_002932938.1">
    <property type="nucleotide sequence ID" value="NZ_CAMRHJ010000001.1"/>
</dbReference>
<reference evidence="3" key="1">
    <citation type="submission" date="2019-04" db="EMBL/GenBank/DDBJ databases">
        <authorList>
            <person name="Ashton P.M."/>
            <person name="Dallman T."/>
            <person name="Nair S."/>
            <person name="De Pinna E."/>
            <person name="Peters T."/>
            <person name="Grant K."/>
        </authorList>
    </citation>
    <scope>NUCLEOTIDE SEQUENCE</scope>
    <source>
        <strain evidence="3">OXC2688</strain>
    </source>
</reference>
<comment type="caution">
    <text evidence="3">The sequence shown here is derived from an EMBL/GenBank/DDBJ whole genome shotgun (WGS) entry which is preliminary data.</text>
</comment>